<dbReference type="Proteomes" id="UP001228376">
    <property type="component" value="Unassembled WGS sequence"/>
</dbReference>
<protein>
    <submittedName>
        <fullName evidence="1">Uncharacterized protein</fullName>
    </submittedName>
</protein>
<organism evidence="1 2">
    <name type="scientific">Tigheibacillus jepli</name>
    <dbReference type="NCBI Taxonomy" id="3035914"/>
    <lineage>
        <taxon>Bacteria</taxon>
        <taxon>Bacillati</taxon>
        <taxon>Bacillota</taxon>
        <taxon>Bacilli</taxon>
        <taxon>Bacillales</taxon>
        <taxon>Bacillaceae</taxon>
        <taxon>Tigheibacillus</taxon>
    </lineage>
</organism>
<keyword evidence="2" id="KW-1185">Reference proteome</keyword>
<evidence type="ECO:0000313" key="2">
    <source>
        <dbReference type="Proteomes" id="UP001228376"/>
    </source>
</evidence>
<reference evidence="1 2" key="1">
    <citation type="submission" date="2023-10" db="EMBL/GenBank/DDBJ databases">
        <title>179-bfca-hs.</title>
        <authorList>
            <person name="Miliotis G."/>
            <person name="Sengupta P."/>
            <person name="Hameed A."/>
            <person name="Chuvochina M."/>
            <person name="Mcdonagh F."/>
            <person name="Simpson A.C."/>
            <person name="Singh N.K."/>
            <person name="Rekha P.D."/>
            <person name="Raman K."/>
            <person name="Hugenholtz P."/>
            <person name="Venkateswaran K."/>
        </authorList>
    </citation>
    <scope>NUCLEOTIDE SEQUENCE [LARGE SCALE GENOMIC DNA]</scope>
    <source>
        <strain evidence="1 2">179-BFC-A-HS</strain>
    </source>
</reference>
<accession>A0ABU5CIP9</accession>
<name>A0ABU5CIP9_9BACI</name>
<dbReference type="RefSeq" id="WP_306066767.1">
    <property type="nucleotide sequence ID" value="NZ_JAROCA020000001.1"/>
</dbReference>
<sequence length="132" mass="15543">MKIIKIITFVFFFIFMTSCIDTKDAYLSTVNVKLKNSSTKHAFLIEINAVEEPQHLDFVPTGNANIFLTDKHQEVTTTLERNIIYNIKVYSTSLYYDSEIKYNDYKPYILELKYDGEQSFNNREDVFIIDLK</sequence>
<dbReference type="PROSITE" id="PS51257">
    <property type="entry name" value="PROKAR_LIPOPROTEIN"/>
    <property type="match status" value="1"/>
</dbReference>
<comment type="caution">
    <text evidence="1">The sequence shown here is derived from an EMBL/GenBank/DDBJ whole genome shotgun (WGS) entry which is preliminary data.</text>
</comment>
<evidence type="ECO:0000313" key="1">
    <source>
        <dbReference type="EMBL" id="MDY0406203.1"/>
    </source>
</evidence>
<proteinExistence type="predicted"/>
<gene>
    <name evidence="1" type="ORF">P5G51_013120</name>
</gene>
<dbReference type="EMBL" id="JAROCA020000001">
    <property type="protein sequence ID" value="MDY0406203.1"/>
    <property type="molecule type" value="Genomic_DNA"/>
</dbReference>